<proteinExistence type="inferred from homology"/>
<dbReference type="Proteomes" id="UP001596122">
    <property type="component" value="Unassembled WGS sequence"/>
</dbReference>
<dbReference type="PRINTS" id="PR00080">
    <property type="entry name" value="SDRFAMILY"/>
</dbReference>
<dbReference type="EMBL" id="JBHSLD010000014">
    <property type="protein sequence ID" value="MFC5381970.1"/>
    <property type="molecule type" value="Genomic_DNA"/>
</dbReference>
<dbReference type="PANTHER" id="PTHR42760">
    <property type="entry name" value="SHORT-CHAIN DEHYDROGENASES/REDUCTASES FAMILY MEMBER"/>
    <property type="match status" value="1"/>
</dbReference>
<reference evidence="4" key="1">
    <citation type="journal article" date="2019" name="Int. J. Syst. Evol. Microbiol.">
        <title>The Global Catalogue of Microorganisms (GCM) 10K type strain sequencing project: providing services to taxonomists for standard genome sequencing and annotation.</title>
        <authorList>
            <consortium name="The Broad Institute Genomics Platform"/>
            <consortium name="The Broad Institute Genome Sequencing Center for Infectious Disease"/>
            <person name="Wu L."/>
            <person name="Ma J."/>
        </authorList>
    </citation>
    <scope>NUCLEOTIDE SEQUENCE [LARGE SCALE GENOMIC DNA]</scope>
    <source>
        <strain evidence="4">CCUG 43114</strain>
    </source>
</reference>
<evidence type="ECO:0000259" key="2">
    <source>
        <dbReference type="SMART" id="SM00822"/>
    </source>
</evidence>
<dbReference type="SMART" id="SM00822">
    <property type="entry name" value="PKS_KR"/>
    <property type="match status" value="1"/>
</dbReference>
<dbReference type="PROSITE" id="PS00061">
    <property type="entry name" value="ADH_SHORT"/>
    <property type="match status" value="1"/>
</dbReference>
<dbReference type="InterPro" id="IPR020904">
    <property type="entry name" value="Sc_DH/Rdtase_CS"/>
</dbReference>
<dbReference type="NCBIfam" id="NF009466">
    <property type="entry name" value="PRK12826.1-2"/>
    <property type="match status" value="1"/>
</dbReference>
<name>A0ABW0GPQ5_9MICO</name>
<dbReference type="NCBIfam" id="NF005559">
    <property type="entry name" value="PRK07231.1"/>
    <property type="match status" value="1"/>
</dbReference>
<gene>
    <name evidence="3" type="ORF">ACFPJ6_14415</name>
</gene>
<dbReference type="RefSeq" id="WP_340269999.1">
    <property type="nucleotide sequence ID" value="NZ_JBBEOG010000005.1"/>
</dbReference>
<dbReference type="Gene3D" id="3.40.50.720">
    <property type="entry name" value="NAD(P)-binding Rossmann-like Domain"/>
    <property type="match status" value="1"/>
</dbReference>
<dbReference type="InterPro" id="IPR002347">
    <property type="entry name" value="SDR_fam"/>
</dbReference>
<accession>A0ABW0GPQ5</accession>
<dbReference type="InterPro" id="IPR057326">
    <property type="entry name" value="KR_dom"/>
</dbReference>
<evidence type="ECO:0000256" key="1">
    <source>
        <dbReference type="ARBA" id="ARBA00006484"/>
    </source>
</evidence>
<comment type="similarity">
    <text evidence="1">Belongs to the short-chain dehydrogenases/reductases (SDR) family.</text>
</comment>
<dbReference type="InterPro" id="IPR036291">
    <property type="entry name" value="NAD(P)-bd_dom_sf"/>
</dbReference>
<keyword evidence="3" id="KW-0560">Oxidoreductase</keyword>
<organism evidence="3 4">
    <name type="scientific">Aquipuribacter nitratireducens</name>
    <dbReference type="NCBI Taxonomy" id="650104"/>
    <lineage>
        <taxon>Bacteria</taxon>
        <taxon>Bacillati</taxon>
        <taxon>Actinomycetota</taxon>
        <taxon>Actinomycetes</taxon>
        <taxon>Micrococcales</taxon>
        <taxon>Intrasporangiaceae</taxon>
        <taxon>Aquipuribacter</taxon>
    </lineage>
</organism>
<evidence type="ECO:0000313" key="3">
    <source>
        <dbReference type="EMBL" id="MFC5381970.1"/>
    </source>
</evidence>
<keyword evidence="4" id="KW-1185">Reference proteome</keyword>
<evidence type="ECO:0000313" key="4">
    <source>
        <dbReference type="Proteomes" id="UP001596122"/>
    </source>
</evidence>
<feature type="domain" description="Ketoreductase" evidence="2">
    <location>
        <begin position="10"/>
        <end position="202"/>
    </location>
</feature>
<protein>
    <submittedName>
        <fullName evidence="3">Glucose 1-dehydrogenase</fullName>
        <ecNumber evidence="3">1.1.1.47</ecNumber>
    </submittedName>
</protein>
<dbReference type="Pfam" id="PF13561">
    <property type="entry name" value="adh_short_C2"/>
    <property type="match status" value="1"/>
</dbReference>
<dbReference type="SUPFAM" id="SSF51735">
    <property type="entry name" value="NAD(P)-binding Rossmann-fold domains"/>
    <property type="match status" value="1"/>
</dbReference>
<dbReference type="EC" id="1.1.1.47" evidence="3"/>
<sequence length="268" mass="27825">MSDGVLAGYRTLVTGASSGIGQGTAIAFGRSGAKVAVNYRSDRDGAEEAVRAVEEAGGEAYAVEADVSDADAVTAMVEEVCERFGGIDVLVANAGMQKDAATLEMSVEDWRRVLDVNLTGQFLCAQAAARRMVAQGPGAGPARSAGSIITMSSVHDVIPWAGHVNYAASKGGVDMLMRTMAQELAPRGVRVNSISPGAIKTAINEEAWSTPEAEQELLQLIPYGRVGVVDDVAAAAVWLASDASDYVTGTVLYVDGGMTTYPSFREGG</sequence>
<dbReference type="PRINTS" id="PR00081">
    <property type="entry name" value="GDHRDH"/>
</dbReference>
<dbReference type="PANTHER" id="PTHR42760:SF132">
    <property type="entry name" value="SHORT-CHAIN DEHYDROGENASE_REDUCTASE FAMILY PROTEIN"/>
    <property type="match status" value="1"/>
</dbReference>
<comment type="caution">
    <text evidence="3">The sequence shown here is derived from an EMBL/GenBank/DDBJ whole genome shotgun (WGS) entry which is preliminary data.</text>
</comment>
<dbReference type="GO" id="GO:0047936">
    <property type="term" value="F:glucose 1-dehydrogenase [NAD(P)+] activity"/>
    <property type="evidence" value="ECO:0007669"/>
    <property type="project" value="UniProtKB-EC"/>
</dbReference>